<keyword evidence="9" id="KW-1185">Reference proteome</keyword>
<dbReference type="Proteomes" id="UP001557470">
    <property type="component" value="Unassembled WGS sequence"/>
</dbReference>
<evidence type="ECO:0000256" key="4">
    <source>
        <dbReference type="ARBA" id="ARBA00023125"/>
    </source>
</evidence>
<evidence type="ECO:0000313" key="8">
    <source>
        <dbReference type="EMBL" id="KAL0993816.1"/>
    </source>
</evidence>
<sequence length="216" mass="24435">MPSTCCVINCNSRSHDRSGISLKNGLSFYRFPACKNNSTSHVSEVTKRRRMAWIAAVRRPTITFYNTPPHMMVCSKHFHKGKPSYEMLECDPDWAPSLHLGHTEVKATNTDRFERFRKRATRSQQQTPSLGTDNNGPEAESDNAAPLYPDNTTPATEIEGTVHTRHETELNEDAHLFPDYSAPLSEMEGQETQPLPRDSAPTTSPRQCRERGRYGN</sequence>
<dbReference type="SUPFAM" id="SSF57716">
    <property type="entry name" value="Glucocorticoid receptor-like (DNA-binding domain)"/>
    <property type="match status" value="1"/>
</dbReference>
<evidence type="ECO:0000259" key="7">
    <source>
        <dbReference type="PROSITE" id="PS50950"/>
    </source>
</evidence>
<dbReference type="Pfam" id="PF05485">
    <property type="entry name" value="THAP"/>
    <property type="match status" value="1"/>
</dbReference>
<keyword evidence="1" id="KW-0479">Metal-binding</keyword>
<keyword evidence="3" id="KW-0862">Zinc</keyword>
<dbReference type="SMART" id="SM00980">
    <property type="entry name" value="THAP"/>
    <property type="match status" value="1"/>
</dbReference>
<evidence type="ECO:0000256" key="1">
    <source>
        <dbReference type="ARBA" id="ARBA00022723"/>
    </source>
</evidence>
<name>A0ABD0XQZ4_UMBPY</name>
<dbReference type="InterPro" id="IPR006612">
    <property type="entry name" value="THAP_Znf"/>
</dbReference>
<reference evidence="8 9" key="1">
    <citation type="submission" date="2024-06" db="EMBL/GenBank/DDBJ databases">
        <authorList>
            <person name="Pan Q."/>
            <person name="Wen M."/>
            <person name="Jouanno E."/>
            <person name="Zahm M."/>
            <person name="Klopp C."/>
            <person name="Cabau C."/>
            <person name="Louis A."/>
            <person name="Berthelot C."/>
            <person name="Parey E."/>
            <person name="Roest Crollius H."/>
            <person name="Montfort J."/>
            <person name="Robinson-Rechavi M."/>
            <person name="Bouchez O."/>
            <person name="Lampietro C."/>
            <person name="Lopez Roques C."/>
            <person name="Donnadieu C."/>
            <person name="Postlethwait J."/>
            <person name="Bobe J."/>
            <person name="Verreycken H."/>
            <person name="Guiguen Y."/>
        </authorList>
    </citation>
    <scope>NUCLEOTIDE SEQUENCE [LARGE SCALE GENOMIC DNA]</scope>
    <source>
        <strain evidence="8">Up_M1</strain>
        <tissue evidence="8">Testis</tissue>
    </source>
</reference>
<feature type="region of interest" description="Disordered" evidence="6">
    <location>
        <begin position="117"/>
        <end position="216"/>
    </location>
</feature>
<keyword evidence="2 5" id="KW-0863">Zinc-finger</keyword>
<evidence type="ECO:0000313" key="9">
    <source>
        <dbReference type="Proteomes" id="UP001557470"/>
    </source>
</evidence>
<dbReference type="EMBL" id="JAGEUA010000003">
    <property type="protein sequence ID" value="KAL0993816.1"/>
    <property type="molecule type" value="Genomic_DNA"/>
</dbReference>
<proteinExistence type="predicted"/>
<evidence type="ECO:0000256" key="2">
    <source>
        <dbReference type="ARBA" id="ARBA00022771"/>
    </source>
</evidence>
<dbReference type="AlphaFoldDB" id="A0ABD0XQZ4"/>
<protein>
    <recommendedName>
        <fullName evidence="7">THAP-type domain-containing protein</fullName>
    </recommendedName>
</protein>
<evidence type="ECO:0000256" key="3">
    <source>
        <dbReference type="ARBA" id="ARBA00022833"/>
    </source>
</evidence>
<evidence type="ECO:0000256" key="6">
    <source>
        <dbReference type="SAM" id="MobiDB-lite"/>
    </source>
</evidence>
<dbReference type="PROSITE" id="PS50950">
    <property type="entry name" value="ZF_THAP"/>
    <property type="match status" value="1"/>
</dbReference>
<dbReference type="GO" id="GO:0003677">
    <property type="term" value="F:DNA binding"/>
    <property type="evidence" value="ECO:0007669"/>
    <property type="project" value="UniProtKB-UniRule"/>
</dbReference>
<accession>A0ABD0XQZ4</accession>
<dbReference type="GO" id="GO:0008270">
    <property type="term" value="F:zinc ion binding"/>
    <property type="evidence" value="ECO:0007669"/>
    <property type="project" value="UniProtKB-KW"/>
</dbReference>
<feature type="compositionally biased region" description="Basic and acidic residues" evidence="6">
    <location>
        <begin position="160"/>
        <end position="176"/>
    </location>
</feature>
<evidence type="ECO:0000256" key="5">
    <source>
        <dbReference type="PROSITE-ProRule" id="PRU00309"/>
    </source>
</evidence>
<organism evidence="8 9">
    <name type="scientific">Umbra pygmaea</name>
    <name type="common">Eastern mudminnow</name>
    <dbReference type="NCBI Taxonomy" id="75934"/>
    <lineage>
        <taxon>Eukaryota</taxon>
        <taxon>Metazoa</taxon>
        <taxon>Chordata</taxon>
        <taxon>Craniata</taxon>
        <taxon>Vertebrata</taxon>
        <taxon>Euteleostomi</taxon>
        <taxon>Actinopterygii</taxon>
        <taxon>Neopterygii</taxon>
        <taxon>Teleostei</taxon>
        <taxon>Protacanthopterygii</taxon>
        <taxon>Esociformes</taxon>
        <taxon>Umbridae</taxon>
        <taxon>Umbra</taxon>
    </lineage>
</organism>
<comment type="caution">
    <text evidence="8">The sequence shown here is derived from an EMBL/GenBank/DDBJ whole genome shotgun (WGS) entry which is preliminary data.</text>
</comment>
<keyword evidence="4 5" id="KW-0238">DNA-binding</keyword>
<feature type="compositionally biased region" description="Polar residues" evidence="6">
    <location>
        <begin position="122"/>
        <end position="135"/>
    </location>
</feature>
<gene>
    <name evidence="8" type="ORF">UPYG_G00114300</name>
</gene>
<feature type="compositionally biased region" description="Basic and acidic residues" evidence="6">
    <location>
        <begin position="207"/>
        <end position="216"/>
    </location>
</feature>
<feature type="domain" description="THAP-type" evidence="7">
    <location>
        <begin position="1"/>
        <end position="99"/>
    </location>
</feature>